<dbReference type="GO" id="GO:0089714">
    <property type="term" value="F:UDP-N-acetyl-D-mannosamine dehydrogenase activity"/>
    <property type="evidence" value="ECO:0007669"/>
    <property type="project" value="UniProtKB-EC"/>
</dbReference>
<evidence type="ECO:0000313" key="6">
    <source>
        <dbReference type="Proteomes" id="UP000642094"/>
    </source>
</evidence>
<dbReference type="EC" id="1.1.1.336" evidence="5"/>
<dbReference type="InterPro" id="IPR001732">
    <property type="entry name" value="UDP-Glc/GDP-Man_DH_N"/>
</dbReference>
<dbReference type="PANTHER" id="PTHR43491:SF1">
    <property type="entry name" value="UDP-N-ACETYL-D-MANNOSAMINE DEHYDROGENASE"/>
    <property type="match status" value="1"/>
</dbReference>
<dbReference type="InterPro" id="IPR028359">
    <property type="entry name" value="UDP_ManNAc/GlcNAc_DH"/>
</dbReference>
<comment type="caution">
    <text evidence="5">The sequence shown here is derived from an EMBL/GenBank/DDBJ whole genome shotgun (WGS) entry which is preliminary data.</text>
</comment>
<comment type="similarity">
    <text evidence="3">Belongs to the UDP-glucose/GDP-mannose dehydrogenase family.</text>
</comment>
<dbReference type="PIRSF" id="PIRSF500136">
    <property type="entry name" value="UDP_ManNAc_DH"/>
    <property type="match status" value="1"/>
</dbReference>
<dbReference type="Pfam" id="PF03721">
    <property type="entry name" value="UDPG_MGDP_dh_N"/>
    <property type="match status" value="1"/>
</dbReference>
<dbReference type="NCBIfam" id="NF008286">
    <property type="entry name" value="PRK11064.1"/>
    <property type="match status" value="1"/>
</dbReference>
<dbReference type="InterPro" id="IPR036291">
    <property type="entry name" value="NAD(P)-bd_dom_sf"/>
</dbReference>
<evidence type="ECO:0000313" key="5">
    <source>
        <dbReference type="EMBL" id="MBD2187108.1"/>
    </source>
</evidence>
<dbReference type="InterPro" id="IPR008927">
    <property type="entry name" value="6-PGluconate_DH-like_C_sf"/>
</dbReference>
<dbReference type="Pfam" id="PF00984">
    <property type="entry name" value="UDPG_MGDP_dh"/>
    <property type="match status" value="1"/>
</dbReference>
<dbReference type="InterPro" id="IPR036220">
    <property type="entry name" value="UDP-Glc/GDP-Man_DH_C_sf"/>
</dbReference>
<dbReference type="InterPro" id="IPR014026">
    <property type="entry name" value="UDP-Glc/GDP-Man_DH_dimer"/>
</dbReference>
<dbReference type="RefSeq" id="WP_190401996.1">
    <property type="nucleotide sequence ID" value="NZ_JACJQB010000003.1"/>
</dbReference>
<keyword evidence="2" id="KW-0520">NAD</keyword>
<reference evidence="5 6" key="1">
    <citation type="journal article" date="2020" name="ISME J.">
        <title>Comparative genomics reveals insights into cyanobacterial evolution and habitat adaptation.</title>
        <authorList>
            <person name="Chen M.Y."/>
            <person name="Teng W.K."/>
            <person name="Zhao L."/>
            <person name="Hu C.X."/>
            <person name="Zhou Y.K."/>
            <person name="Han B.P."/>
            <person name="Song L.R."/>
            <person name="Shu W.S."/>
        </authorList>
    </citation>
    <scope>NUCLEOTIDE SEQUENCE [LARGE SCALE GENOMIC DNA]</scope>
    <source>
        <strain evidence="5 6">FACHB-723</strain>
    </source>
</reference>
<keyword evidence="6" id="KW-1185">Reference proteome</keyword>
<dbReference type="SMART" id="SM00984">
    <property type="entry name" value="UDPG_MGDP_dh_C"/>
    <property type="match status" value="1"/>
</dbReference>
<dbReference type="Pfam" id="PF03720">
    <property type="entry name" value="UDPG_MGDP_dh_C"/>
    <property type="match status" value="1"/>
</dbReference>
<dbReference type="Gene3D" id="1.20.5.100">
    <property type="entry name" value="Cytochrome c1, transmembrane anchor, C-terminal"/>
    <property type="match status" value="1"/>
</dbReference>
<accession>A0ABR7ZUM2</accession>
<dbReference type="Proteomes" id="UP000642094">
    <property type="component" value="Unassembled WGS sequence"/>
</dbReference>
<evidence type="ECO:0000259" key="4">
    <source>
        <dbReference type="SMART" id="SM00984"/>
    </source>
</evidence>
<evidence type="ECO:0000256" key="2">
    <source>
        <dbReference type="ARBA" id="ARBA00023027"/>
    </source>
</evidence>
<dbReference type="SUPFAM" id="SSF51735">
    <property type="entry name" value="NAD(P)-binding Rossmann-fold domains"/>
    <property type="match status" value="1"/>
</dbReference>
<evidence type="ECO:0000256" key="1">
    <source>
        <dbReference type="ARBA" id="ARBA00023002"/>
    </source>
</evidence>
<dbReference type="EMBL" id="JACJQB010000003">
    <property type="protein sequence ID" value="MBD2187108.1"/>
    <property type="molecule type" value="Genomic_DNA"/>
</dbReference>
<gene>
    <name evidence="5" type="primary">wecC</name>
    <name evidence="5" type="ORF">H6F41_02985</name>
</gene>
<dbReference type="SUPFAM" id="SSF52413">
    <property type="entry name" value="UDP-glucose/GDP-mannose dehydrogenase C-terminal domain"/>
    <property type="match status" value="1"/>
</dbReference>
<sequence>MTFTKVCVIGLGYIGLPIASLLATKGLKVHGVDINSKILENLNRGEIHIHEPGLDAIVKSAILSENLQVSDTPQVSDIFIIAVPTPLADDNIPDISYIKSAIWSLAPYISSGNLLIIESTIPVGTTEKVASWLENLRPDLYEYNVNSENTLNNSSSVFIAHCPERVLPGKTVEELITNDRIIGGINPASAQKAKWLYQNFVSGEIFITDARTAELCKLTENAFRDVNIAFANELSMICDELKINVWELIKLANRHPRVNILEPGPGVGGHCIAVDPWFIVSSAPQQSNLIKTSRQINDKKTEYVVEQVKKQAVSLKQPIIACLGLAFKADIDDLRESPSVNIVQALVASSIGKIIVVEPYINQLPHGLNNCDIKLTSLDTAISEANLILILVNHKQFYTIPKEILNKKVVIDTRGVLEV</sequence>
<keyword evidence="1 5" id="KW-0560">Oxidoreductase</keyword>
<proteinExistence type="inferred from homology"/>
<organism evidence="5 6">
    <name type="scientific">Pseudanabaena mucicola FACHB-723</name>
    <dbReference type="NCBI Taxonomy" id="2692860"/>
    <lineage>
        <taxon>Bacteria</taxon>
        <taxon>Bacillati</taxon>
        <taxon>Cyanobacteriota</taxon>
        <taxon>Cyanophyceae</taxon>
        <taxon>Pseudanabaenales</taxon>
        <taxon>Pseudanabaenaceae</taxon>
        <taxon>Pseudanabaena</taxon>
    </lineage>
</organism>
<evidence type="ECO:0000256" key="3">
    <source>
        <dbReference type="PIRNR" id="PIRNR000124"/>
    </source>
</evidence>
<dbReference type="InterPro" id="IPR014027">
    <property type="entry name" value="UDP-Glc/GDP-Man_DH_C"/>
</dbReference>
<dbReference type="SUPFAM" id="SSF48179">
    <property type="entry name" value="6-phosphogluconate dehydrogenase C-terminal domain-like"/>
    <property type="match status" value="1"/>
</dbReference>
<dbReference type="InterPro" id="IPR017476">
    <property type="entry name" value="UDP-Glc/GDP-Man"/>
</dbReference>
<name>A0ABR7ZUM2_9CYAN</name>
<protein>
    <submittedName>
        <fullName evidence="5">UDP-N-acetyl-D-mannosamine dehydrogenase</fullName>
        <ecNumber evidence="5">1.1.1.336</ecNumber>
    </submittedName>
</protein>
<feature type="domain" description="UDP-glucose/GDP-mannose dehydrogenase C-terminal" evidence="4">
    <location>
        <begin position="321"/>
        <end position="419"/>
    </location>
</feature>
<dbReference type="PANTHER" id="PTHR43491">
    <property type="entry name" value="UDP-N-ACETYL-D-MANNOSAMINE DEHYDROGENASE"/>
    <property type="match status" value="1"/>
</dbReference>
<dbReference type="NCBIfam" id="TIGR03026">
    <property type="entry name" value="NDP-sugDHase"/>
    <property type="match status" value="1"/>
</dbReference>
<dbReference type="Gene3D" id="3.40.50.720">
    <property type="entry name" value="NAD(P)-binding Rossmann-like Domain"/>
    <property type="match status" value="2"/>
</dbReference>
<dbReference type="PIRSF" id="PIRSF000124">
    <property type="entry name" value="UDPglc_GDPman_dh"/>
    <property type="match status" value="1"/>
</dbReference>